<dbReference type="EMBL" id="JAHHHD010000038">
    <property type="protein sequence ID" value="MBW4661498.1"/>
    <property type="molecule type" value="Genomic_DNA"/>
</dbReference>
<comment type="caution">
    <text evidence="3">The sequence shown here is derived from an EMBL/GenBank/DDBJ whole genome shotgun (WGS) entry which is preliminary data.</text>
</comment>
<feature type="region of interest" description="Disordered" evidence="1">
    <location>
        <begin position="401"/>
        <end position="466"/>
    </location>
</feature>
<reference evidence="3" key="1">
    <citation type="submission" date="2021-05" db="EMBL/GenBank/DDBJ databases">
        <authorList>
            <person name="Pietrasiak N."/>
            <person name="Ward R."/>
            <person name="Stajich J.E."/>
            <person name="Kurbessoian T."/>
        </authorList>
    </citation>
    <scope>NUCLEOTIDE SEQUENCE</scope>
    <source>
        <strain evidence="3">UHER 2000/2452</strain>
    </source>
</reference>
<dbReference type="NCBIfam" id="NF038301">
    <property type="entry name" value="EPS_HpsA"/>
    <property type="match status" value="1"/>
</dbReference>
<dbReference type="Proteomes" id="UP000757435">
    <property type="component" value="Unassembled WGS sequence"/>
</dbReference>
<proteinExistence type="predicted"/>
<protein>
    <submittedName>
        <fullName evidence="3">Hormogonium polysaccharide biosynthesis protein HpsA</fullName>
    </submittedName>
</protein>
<evidence type="ECO:0000256" key="1">
    <source>
        <dbReference type="SAM" id="MobiDB-lite"/>
    </source>
</evidence>
<sequence length="1610" mass="175680">MSTPKIIRAAQHLLRQISRMAQTLTKGFISGLLRSWLIFSRRTATQAGFVLPTTILLLLVVTLTVGAIGYRTFTRTQQTIGERQQRVIYNAATPAIDRAKAKIEFLFSPDRDRRSGGVPSQAQLLGMMLNDGRDLGGNVRVQPLPGDDPYKLPGESRIDINGDGVVDNAWRYKADLDGDGTTDGANDGTVVYSILFTAPADPATLRSQNVAARATARPFPFIRNAPLSNATQATSACKIRSGTTTGTGTETFVPINNDGWFPDEVNTTKLRKNFQVDAYVLPNSPNGTIATLEFQQDREATQGFKWAAWFRNDLEIFPGPAFNWNGAMHTQGNLIVGGSSFRGYMISSKDSCLYTEEASKLTTADIKAEPSREIPAFQGQFITGTIRDNNYNNGSRFDLFAGPGRDPVENRTMDANSDSITPTNGRRPADYSLDPIGIQANGISVGRTVPNPAVDKDTTGTPAWNETNQFFPRMVYANEDTPYVDDTFRADNRYGPYPRYGRKSDQIPGFIGADISGNIELTGDEPPPGSDSTSVGLDGYWERRARRDGLRLLVSQRLELGDPAGWGGPSPDGVDLANEPLKPWDICPSNSSGRCNEARQRRSLWDNLSSVQATAVYHAQSPNGVDFPAACLATTVHPGTAGTLDKSATFENLAYGLPTPAFSPPVTSGRDPYLAAGGRSLITSDFFRGRGTNGWEFSAPPTTAFTSSATSNPWMNALRNLAQFAGDPNGGAPSFTSVQGAINQDQVHPYPLMSMWGDFSMLRRVIGLMDSGVTYANLSPADKTTLHTAGCVIGMLAYNVDYLEKFDVANVEADTQGRLLIGDANVTNPSASNFSTGLRGTLRLILRRNDPAVLALPAATRLPDSIRRPTALTTITSAMLADMAFESGSNDPETFIRLMERWRNDPSTSAARRDELNKQIYLAQLIISKEQVARDRRFGFFPNRLADSPLGRCTAWEGMLPPSGTEEVRRANSEPLFSLCSRRPHFPVLYSLFPAYVLSSTTVPPATVEAGYSGGFLNHRDLSDSVQAALVREAPDDYIRTSNTGATLLYRVVRPETVASVPLGITGTTLGSATRSWTLPVVSTGTNGSTPNSNRNSLIKICTNDTPCSQPTSSTNRIPRPGALYRTAFKDAALFNGREMLSVRTLDLDLDLMRSTAIGTDSWLPKSGLVYAFREDAVSEAHIVRPYRSTWEICKTDLKLRTDTNCQMNTGSVDALASTDPPVSSDRKITPKPVDYYADPDRRPHGFRLRNGASLGRTGDDGRGLAFISHNPVYVMGHFNLHRAPGVTSTARTDGLEEFIKAQQLADDFSNFYTRKDLDLTFARPESDQWRPSEVLADAVTPLSTEFCDGSIQDGMYAVTESLLSNQARDRYGCSSGNVTSYLNQDRVLLPPILTGAAIGKGVKWMRSTLADSYPTTLPNAVLENPAEGESPIVFRNGNPMTFSGTIPNEHLAGYAAMNAGKTQINASDGIQMNMIMVSGLIPSRPNQSYGGLHNFPRFIENWDGDDLFISGAFLQLSFSTYATAPFDQDRWEVSTTPDGSTNEDIAYYRPPNRRWGYDVGLQYAKAGPVAQRFKFAEAIRSEFYTEPAANDPYIANLRNCAQPATCSAP</sequence>
<evidence type="ECO:0000256" key="2">
    <source>
        <dbReference type="SAM" id="Phobius"/>
    </source>
</evidence>
<accession>A0A951QEZ3</accession>
<keyword evidence="2" id="KW-0812">Transmembrane</keyword>
<dbReference type="InterPro" id="IPR049774">
    <property type="entry name" value="EPS_HpsA-like"/>
</dbReference>
<feature type="compositionally biased region" description="Polar residues" evidence="1">
    <location>
        <begin position="413"/>
        <end position="424"/>
    </location>
</feature>
<organism evidence="3 4">
    <name type="scientific">Drouetiella hepatica Uher 2000/2452</name>
    <dbReference type="NCBI Taxonomy" id="904376"/>
    <lineage>
        <taxon>Bacteria</taxon>
        <taxon>Bacillati</taxon>
        <taxon>Cyanobacteriota</taxon>
        <taxon>Cyanophyceae</taxon>
        <taxon>Oculatellales</taxon>
        <taxon>Oculatellaceae</taxon>
        <taxon>Drouetiella</taxon>
    </lineage>
</organism>
<evidence type="ECO:0000313" key="4">
    <source>
        <dbReference type="Proteomes" id="UP000757435"/>
    </source>
</evidence>
<evidence type="ECO:0000313" key="3">
    <source>
        <dbReference type="EMBL" id="MBW4661498.1"/>
    </source>
</evidence>
<feature type="transmembrane region" description="Helical" evidence="2">
    <location>
        <begin position="49"/>
        <end position="70"/>
    </location>
</feature>
<keyword evidence="2" id="KW-0472">Membrane</keyword>
<keyword evidence="2" id="KW-1133">Transmembrane helix</keyword>
<feature type="region of interest" description="Disordered" evidence="1">
    <location>
        <begin position="1212"/>
        <end position="1235"/>
    </location>
</feature>
<reference evidence="3" key="2">
    <citation type="journal article" date="2022" name="Microbiol. Resour. Announc.">
        <title>Metagenome Sequencing to Explore Phylogenomics of Terrestrial Cyanobacteria.</title>
        <authorList>
            <person name="Ward R.D."/>
            <person name="Stajich J.E."/>
            <person name="Johansen J.R."/>
            <person name="Huntemann M."/>
            <person name="Clum A."/>
            <person name="Foster B."/>
            <person name="Foster B."/>
            <person name="Roux S."/>
            <person name="Palaniappan K."/>
            <person name="Varghese N."/>
            <person name="Mukherjee S."/>
            <person name="Reddy T.B.K."/>
            <person name="Daum C."/>
            <person name="Copeland A."/>
            <person name="Chen I.A."/>
            <person name="Ivanova N.N."/>
            <person name="Kyrpides N.C."/>
            <person name="Shapiro N."/>
            <person name="Eloe-Fadrosh E.A."/>
            <person name="Pietrasiak N."/>
        </authorList>
    </citation>
    <scope>NUCLEOTIDE SEQUENCE</scope>
    <source>
        <strain evidence="3">UHER 2000/2452</strain>
    </source>
</reference>
<gene>
    <name evidence="3" type="primary">hpsA</name>
    <name evidence="3" type="ORF">KME15_22730</name>
</gene>
<name>A0A951QEZ3_9CYAN</name>